<dbReference type="AlphaFoldDB" id="A0ABD2N0Y2"/>
<dbReference type="InterPro" id="IPR029196">
    <property type="entry name" value="HAPSTR1-like"/>
</dbReference>
<dbReference type="GO" id="GO:0005634">
    <property type="term" value="C:nucleus"/>
    <property type="evidence" value="ECO:0007669"/>
    <property type="project" value="UniProtKB-SubCell"/>
</dbReference>
<feature type="region of interest" description="Disordered" evidence="3">
    <location>
        <begin position="209"/>
        <end position="230"/>
    </location>
</feature>
<dbReference type="Pfam" id="PF15251">
    <property type="entry name" value="TAPR1-like"/>
    <property type="match status" value="1"/>
</dbReference>
<organism evidence="4 5">
    <name type="scientific">Cryptolaemus montrouzieri</name>
    <dbReference type="NCBI Taxonomy" id="559131"/>
    <lineage>
        <taxon>Eukaryota</taxon>
        <taxon>Metazoa</taxon>
        <taxon>Ecdysozoa</taxon>
        <taxon>Arthropoda</taxon>
        <taxon>Hexapoda</taxon>
        <taxon>Insecta</taxon>
        <taxon>Pterygota</taxon>
        <taxon>Neoptera</taxon>
        <taxon>Endopterygota</taxon>
        <taxon>Coleoptera</taxon>
        <taxon>Polyphaga</taxon>
        <taxon>Cucujiformia</taxon>
        <taxon>Coccinelloidea</taxon>
        <taxon>Coccinellidae</taxon>
        <taxon>Scymninae</taxon>
        <taxon>Scymnini</taxon>
        <taxon>Cryptolaemus</taxon>
    </lineage>
</organism>
<comment type="subcellular location">
    <subcellularLocation>
        <location evidence="1">Nucleus</location>
    </subcellularLocation>
</comment>
<feature type="region of interest" description="Disordered" evidence="3">
    <location>
        <begin position="131"/>
        <end position="171"/>
    </location>
</feature>
<gene>
    <name evidence="4" type="ORF">HHI36_013820</name>
</gene>
<proteinExistence type="predicted"/>
<evidence type="ECO:0000256" key="1">
    <source>
        <dbReference type="ARBA" id="ARBA00004123"/>
    </source>
</evidence>
<name>A0ABD2N0Y2_9CUCU</name>
<dbReference type="EMBL" id="JABFTP020000062">
    <property type="protein sequence ID" value="KAL3272338.1"/>
    <property type="molecule type" value="Genomic_DNA"/>
</dbReference>
<dbReference type="InterPro" id="IPR040308">
    <property type="entry name" value="HAPR1"/>
</dbReference>
<protein>
    <submittedName>
        <fullName evidence="4">Uncharacterized protein</fullName>
    </submittedName>
</protein>
<sequence>MNGDDHEDNWLSGWEQQCVDSIEEQPDYEQSCNAESDNSTTKIWTCFQESATHIAQLYRDRYAGDPGALWLQFQMAAGSVTSLYKESCESLKRSNEISKQLGHQRRNKELLNWAKRKRRLIRREDLLAYLAGKPPPPRPNHHHHHSHHRLSPRPRNISPPPGVPPPASLGLDTELHTFREALLRAPLCRRTTSDLCTFIAGEMARHCKRPASPSDVTMDSPTQQKKPRYM</sequence>
<keyword evidence="5" id="KW-1185">Reference proteome</keyword>
<reference evidence="4 5" key="1">
    <citation type="journal article" date="2021" name="BMC Biol.">
        <title>Horizontally acquired antibacterial genes associated with adaptive radiation of ladybird beetles.</title>
        <authorList>
            <person name="Li H.S."/>
            <person name="Tang X.F."/>
            <person name="Huang Y.H."/>
            <person name="Xu Z.Y."/>
            <person name="Chen M.L."/>
            <person name="Du X.Y."/>
            <person name="Qiu B.Y."/>
            <person name="Chen P.T."/>
            <person name="Zhang W."/>
            <person name="Slipinski A."/>
            <person name="Escalona H.E."/>
            <person name="Waterhouse R.M."/>
            <person name="Zwick A."/>
            <person name="Pang H."/>
        </authorList>
    </citation>
    <scope>NUCLEOTIDE SEQUENCE [LARGE SCALE GENOMIC DNA]</scope>
    <source>
        <strain evidence="4">SYSU2018</strain>
    </source>
</reference>
<evidence type="ECO:0000313" key="4">
    <source>
        <dbReference type="EMBL" id="KAL3272338.1"/>
    </source>
</evidence>
<evidence type="ECO:0000313" key="5">
    <source>
        <dbReference type="Proteomes" id="UP001516400"/>
    </source>
</evidence>
<accession>A0ABD2N0Y2</accession>
<evidence type="ECO:0000256" key="3">
    <source>
        <dbReference type="SAM" id="MobiDB-lite"/>
    </source>
</evidence>
<feature type="compositionally biased region" description="Basic residues" evidence="3">
    <location>
        <begin position="139"/>
        <end position="152"/>
    </location>
</feature>
<comment type="caution">
    <text evidence="4">The sequence shown here is derived from an EMBL/GenBank/DDBJ whole genome shotgun (WGS) entry which is preliminary data.</text>
</comment>
<dbReference type="PANTHER" id="PTHR31624">
    <property type="entry name" value="UPF0472 PROTEIN C16ORF72"/>
    <property type="match status" value="1"/>
</dbReference>
<evidence type="ECO:0000256" key="2">
    <source>
        <dbReference type="ARBA" id="ARBA00023242"/>
    </source>
</evidence>
<keyword evidence="2" id="KW-0539">Nucleus</keyword>
<feature type="compositionally biased region" description="Pro residues" evidence="3">
    <location>
        <begin position="157"/>
        <end position="167"/>
    </location>
</feature>
<feature type="compositionally biased region" description="Polar residues" evidence="3">
    <location>
        <begin position="214"/>
        <end position="224"/>
    </location>
</feature>
<dbReference type="PANTHER" id="PTHR31624:SF4">
    <property type="entry name" value="CHROMOSOME 16 OPEN READING FRAME 72"/>
    <property type="match status" value="1"/>
</dbReference>
<dbReference type="Proteomes" id="UP001516400">
    <property type="component" value="Unassembled WGS sequence"/>
</dbReference>